<accession>A0A6G0VUN2</accession>
<gene>
    <name evidence="1" type="ORF">FWK35_00029182</name>
</gene>
<comment type="caution">
    <text evidence="1">The sequence shown here is derived from an EMBL/GenBank/DDBJ whole genome shotgun (WGS) entry which is preliminary data.</text>
</comment>
<evidence type="ECO:0000313" key="1">
    <source>
        <dbReference type="EMBL" id="KAF0710274.1"/>
    </source>
</evidence>
<dbReference type="PANTHER" id="PTHR33053">
    <property type="entry name" value="PROTEIN, PUTATIVE-RELATED"/>
    <property type="match status" value="1"/>
</dbReference>
<organism evidence="1 2">
    <name type="scientific">Aphis craccivora</name>
    <name type="common">Cowpea aphid</name>
    <dbReference type="NCBI Taxonomy" id="307492"/>
    <lineage>
        <taxon>Eukaryota</taxon>
        <taxon>Metazoa</taxon>
        <taxon>Ecdysozoa</taxon>
        <taxon>Arthropoda</taxon>
        <taxon>Hexapoda</taxon>
        <taxon>Insecta</taxon>
        <taxon>Pterygota</taxon>
        <taxon>Neoptera</taxon>
        <taxon>Paraneoptera</taxon>
        <taxon>Hemiptera</taxon>
        <taxon>Sternorrhyncha</taxon>
        <taxon>Aphidomorpha</taxon>
        <taxon>Aphidoidea</taxon>
        <taxon>Aphididae</taxon>
        <taxon>Aphidini</taxon>
        <taxon>Aphis</taxon>
        <taxon>Aphis</taxon>
    </lineage>
</organism>
<dbReference type="Proteomes" id="UP000478052">
    <property type="component" value="Unassembled WGS sequence"/>
</dbReference>
<protein>
    <recommendedName>
        <fullName evidence="3">DUF4806 domain-containing protein</fullName>
    </recommendedName>
</protein>
<name>A0A6G0VUN2_APHCR</name>
<reference evidence="1 2" key="1">
    <citation type="submission" date="2019-08" db="EMBL/GenBank/DDBJ databases">
        <title>Whole genome of Aphis craccivora.</title>
        <authorList>
            <person name="Voronova N.V."/>
            <person name="Shulinski R.S."/>
            <person name="Bandarenka Y.V."/>
            <person name="Zhorov D.G."/>
            <person name="Warner D."/>
        </authorList>
    </citation>
    <scope>NUCLEOTIDE SEQUENCE [LARGE SCALE GENOMIC DNA]</scope>
    <source>
        <strain evidence="1">180601</strain>
        <tissue evidence="1">Whole Body</tissue>
    </source>
</reference>
<dbReference type="OrthoDB" id="7554869at2759"/>
<evidence type="ECO:0000313" key="2">
    <source>
        <dbReference type="Proteomes" id="UP000478052"/>
    </source>
</evidence>
<dbReference type="PANTHER" id="PTHR33053:SF24">
    <property type="entry name" value="TRANSPOSASE DOMAIN-CONTAINING PROTEIN"/>
    <property type="match status" value="1"/>
</dbReference>
<sequence length="385" mass="44287">LKLEIGSIKEINLTLNIDGLPISRSNQSCFWPIMISELRLKQKVFIVGVFHGYGKPKCPNEYLEEFISELVPLINNGFLTEEGEVIPVVLSALICDAPAKSFVLCTSGHTAYGSCSKCTIIGKYINNRLCFPSDEEYSEFNLRSDEDFSKFLYKNKYQHGISIFTTSVPSFGSVSCVPLDYCHVVCLGVMKKLIYLWVKGPRFLKLKPSDITVISEKLIEMQQYTPKDFARKPRALSEFLNWKATEFRQFLLYTGPVVLKSVLKSEYYDHFIILHVSISILFQNLYGEYLVSHNVHNLLHLSDDVKKYGALDKLLQKSQHPLQQLTKRYIERENSLNNCEQECQSKIVHKNEYSDGPVTLDFVDLNIKQYKTFSNGRLRLFKLKI</sequence>
<proteinExistence type="predicted"/>
<dbReference type="AlphaFoldDB" id="A0A6G0VUN2"/>
<feature type="non-terminal residue" evidence="1">
    <location>
        <position position="1"/>
    </location>
</feature>
<evidence type="ECO:0008006" key="3">
    <source>
        <dbReference type="Google" id="ProtNLM"/>
    </source>
</evidence>
<keyword evidence="2" id="KW-1185">Reference proteome</keyword>
<feature type="non-terminal residue" evidence="1">
    <location>
        <position position="385"/>
    </location>
</feature>
<dbReference type="EMBL" id="VUJU01011703">
    <property type="protein sequence ID" value="KAF0710274.1"/>
    <property type="molecule type" value="Genomic_DNA"/>
</dbReference>